<dbReference type="SMART" id="SM00091">
    <property type="entry name" value="PAS"/>
    <property type="match status" value="1"/>
</dbReference>
<evidence type="ECO:0000256" key="6">
    <source>
        <dbReference type="SAM" id="Phobius"/>
    </source>
</evidence>
<dbReference type="InterPro" id="IPR035965">
    <property type="entry name" value="PAS-like_dom_sf"/>
</dbReference>
<dbReference type="CDD" id="cd00130">
    <property type="entry name" value="PAS"/>
    <property type="match status" value="1"/>
</dbReference>
<dbReference type="Pfam" id="PF08447">
    <property type="entry name" value="PAS_3"/>
    <property type="match status" value="1"/>
</dbReference>
<evidence type="ECO:0000313" key="9">
    <source>
        <dbReference type="Proteomes" id="UP000241829"/>
    </source>
</evidence>
<dbReference type="CDD" id="cd01949">
    <property type="entry name" value="GGDEF"/>
    <property type="match status" value="1"/>
</dbReference>
<evidence type="ECO:0000313" key="8">
    <source>
        <dbReference type="EMBL" id="AVP58412.1"/>
    </source>
</evidence>
<dbReference type="InterPro" id="IPR000014">
    <property type="entry name" value="PAS"/>
</dbReference>
<evidence type="ECO:0000256" key="5">
    <source>
        <dbReference type="ARBA" id="ARBA00023136"/>
    </source>
</evidence>
<dbReference type="Pfam" id="PF00990">
    <property type="entry name" value="GGDEF"/>
    <property type="match status" value="1"/>
</dbReference>
<keyword evidence="5 6" id="KW-0472">Membrane</keyword>
<dbReference type="Gene3D" id="3.30.450.20">
    <property type="entry name" value="PAS domain"/>
    <property type="match status" value="2"/>
</dbReference>
<dbReference type="Pfam" id="PF02743">
    <property type="entry name" value="dCache_1"/>
    <property type="match status" value="1"/>
</dbReference>
<evidence type="ECO:0000259" key="7">
    <source>
        <dbReference type="PROSITE" id="PS50887"/>
    </source>
</evidence>
<dbReference type="PANTHER" id="PTHR44757:SF2">
    <property type="entry name" value="BIOFILM ARCHITECTURE MAINTENANCE PROTEIN MBAA"/>
    <property type="match status" value="1"/>
</dbReference>
<dbReference type="PANTHER" id="PTHR44757">
    <property type="entry name" value="DIGUANYLATE CYCLASE DGCP"/>
    <property type="match status" value="1"/>
</dbReference>
<reference evidence="9" key="1">
    <citation type="submission" date="2018-03" db="EMBL/GenBank/DDBJ databases">
        <title>Genome sequencing of Melaminivora sp. strain SC2-7.</title>
        <authorList>
            <person name="Kim S.-J."/>
            <person name="Heo J."/>
            <person name="Ahn J.-H."/>
            <person name="Kwon S.-W."/>
        </authorList>
    </citation>
    <scope>NUCLEOTIDE SEQUENCE [LARGE SCALE GENOMIC DNA]</scope>
    <source>
        <strain evidence="9">SC2-7</strain>
    </source>
</reference>
<dbReference type="NCBIfam" id="TIGR00254">
    <property type="entry name" value="GGDEF"/>
    <property type="match status" value="1"/>
</dbReference>
<feature type="transmembrane region" description="Helical" evidence="6">
    <location>
        <begin position="345"/>
        <end position="368"/>
    </location>
</feature>
<dbReference type="InterPro" id="IPR033479">
    <property type="entry name" value="dCache_1"/>
</dbReference>
<dbReference type="SMART" id="SM00267">
    <property type="entry name" value="GGDEF"/>
    <property type="match status" value="1"/>
</dbReference>
<proteinExistence type="predicted"/>
<keyword evidence="2" id="KW-1003">Cell membrane</keyword>
<comment type="subcellular location">
    <subcellularLocation>
        <location evidence="1">Cell membrane</location>
        <topology evidence="1">Multi-pass membrane protein</topology>
    </subcellularLocation>
</comment>
<dbReference type="PROSITE" id="PS50887">
    <property type="entry name" value="GGDEF"/>
    <property type="match status" value="1"/>
</dbReference>
<dbReference type="RefSeq" id="WP_106846960.1">
    <property type="nucleotide sequence ID" value="NZ_CP027792.1"/>
</dbReference>
<dbReference type="CDD" id="cd18773">
    <property type="entry name" value="PDC1_HK_sensor"/>
    <property type="match status" value="1"/>
</dbReference>
<dbReference type="GO" id="GO:0005886">
    <property type="term" value="C:plasma membrane"/>
    <property type="evidence" value="ECO:0007669"/>
    <property type="project" value="UniProtKB-SubCell"/>
</dbReference>
<dbReference type="Gene3D" id="3.30.70.270">
    <property type="match status" value="1"/>
</dbReference>
<dbReference type="Proteomes" id="UP000241829">
    <property type="component" value="Chromosome"/>
</dbReference>
<dbReference type="InterPro" id="IPR013655">
    <property type="entry name" value="PAS_fold_3"/>
</dbReference>
<dbReference type="InterPro" id="IPR052155">
    <property type="entry name" value="Biofilm_reg_signaling"/>
</dbReference>
<evidence type="ECO:0000256" key="1">
    <source>
        <dbReference type="ARBA" id="ARBA00004651"/>
    </source>
</evidence>
<dbReference type="KEGG" id="melm:C7H73_12540"/>
<feature type="transmembrane region" description="Helical" evidence="6">
    <location>
        <begin position="65"/>
        <end position="85"/>
    </location>
</feature>
<dbReference type="InterPro" id="IPR029787">
    <property type="entry name" value="Nucleotide_cyclase"/>
</dbReference>
<dbReference type="OrthoDB" id="8929028at2"/>
<dbReference type="SUPFAM" id="SSF55073">
    <property type="entry name" value="Nucleotide cyclase"/>
    <property type="match status" value="1"/>
</dbReference>
<organism evidence="8 9">
    <name type="scientific">Pulveribacter suum</name>
    <dbReference type="NCBI Taxonomy" id="2116657"/>
    <lineage>
        <taxon>Bacteria</taxon>
        <taxon>Pseudomonadati</taxon>
        <taxon>Pseudomonadota</taxon>
        <taxon>Betaproteobacteria</taxon>
        <taxon>Burkholderiales</taxon>
        <taxon>Comamonadaceae</taxon>
        <taxon>Pulveribacter</taxon>
    </lineage>
</organism>
<feature type="domain" description="GGDEF" evidence="7">
    <location>
        <begin position="605"/>
        <end position="738"/>
    </location>
</feature>
<dbReference type="InterPro" id="IPR043128">
    <property type="entry name" value="Rev_trsase/Diguanyl_cyclase"/>
</dbReference>
<name>A0A2P1NMY5_9BURK</name>
<sequence>MTPPEHAAALHAPLPAGAPAQRFAAGAVLPPLTDELLADELQEDEDGGGPDGLSGWFPGPLMRRLLLVAVLAVAGAGALAGWLVWRAAAQDAMQRLVVQQGDEVELVARLLASKIEQSQKVLATLAESIAPSMLESPASLEWLLQQGLPAVRFFDAMQVARKDGQLSVNLRYGQLEAASALDPAERDHLRRTLVDGKPLVSELIGTTGQDARVMFTVPLLRGEGRVIGAVAGVLRLQSQGLLPHSLALPARPESRLVVFTRDGVILSHPQPERVLGDVLDEPGLAEAYERWRSRGKPLGSSDEMTELRSGYVVSLASVPMPQWMVARVTNAQALLAPVQGAQRRAWALAAAATLAMCLLALAALVWLARPLAQLRQRAMQLLQAEPGLPAAPPPAEGGAAWPRSPGEVDDVVRVCARLLAHRRAHEQDSQALLRQLQAVLAHVPLGIAVTRAERVEVVSLQACRLLDYTPAELCGRDLLDLLAPASGEVGSMARQVRAQFAAHGAFDGELPLLRRDGGVLWVRAQGQLIHAGEPDRGTVWVLEDCTATRDARQQPDWKGDHDSLTLLPHRAAFEQRLQALLAARAERGRAPRPARAAPGLYGEDGSGVLLFLDLDHFTVINDVAGHDAGDDVLRHLARLLESEVRQMGWAARLGGDEFAVVLPGATPARGQAVAEQLRAAVQAWEPAYGGRSFTLGLSIGLVPLPAGLCEVAPLVYAADMACYAAKRAGRNRVEVRRVAPPPQAEGQAP</sequence>
<dbReference type="InterPro" id="IPR000160">
    <property type="entry name" value="GGDEF_dom"/>
</dbReference>
<gene>
    <name evidence="8" type="ORF">C7H73_12540</name>
</gene>
<dbReference type="NCBIfam" id="TIGR00229">
    <property type="entry name" value="sensory_box"/>
    <property type="match status" value="1"/>
</dbReference>
<dbReference type="AlphaFoldDB" id="A0A2P1NMY5"/>
<keyword evidence="4 6" id="KW-1133">Transmembrane helix</keyword>
<evidence type="ECO:0000256" key="3">
    <source>
        <dbReference type="ARBA" id="ARBA00022692"/>
    </source>
</evidence>
<keyword evidence="3 6" id="KW-0812">Transmembrane</keyword>
<accession>A0A2P1NMY5</accession>
<dbReference type="SUPFAM" id="SSF55785">
    <property type="entry name" value="PYP-like sensor domain (PAS domain)"/>
    <property type="match status" value="1"/>
</dbReference>
<protein>
    <submittedName>
        <fullName evidence="8">Sensor domain-containing diguanylate cyclase</fullName>
    </submittedName>
</protein>
<evidence type="ECO:0000256" key="4">
    <source>
        <dbReference type="ARBA" id="ARBA00022989"/>
    </source>
</evidence>
<evidence type="ECO:0000256" key="2">
    <source>
        <dbReference type="ARBA" id="ARBA00022475"/>
    </source>
</evidence>
<dbReference type="EMBL" id="CP027792">
    <property type="protein sequence ID" value="AVP58412.1"/>
    <property type="molecule type" value="Genomic_DNA"/>
</dbReference>
<keyword evidence="9" id="KW-1185">Reference proteome</keyword>